<dbReference type="Gene3D" id="1.10.1220.10">
    <property type="entry name" value="Met repressor-like"/>
    <property type="match status" value="1"/>
</dbReference>
<reference evidence="2 3" key="1">
    <citation type="submission" date="2018-07" db="EMBL/GenBank/DDBJ databases">
        <title>Genomic Encyclopedia of Type Strains, Phase IV (KMG-IV): sequencing the most valuable type-strain genomes for metagenomic binning, comparative biology and taxonomic classification.</title>
        <authorList>
            <person name="Goeker M."/>
        </authorList>
    </citation>
    <scope>NUCLEOTIDE SEQUENCE [LARGE SCALE GENOMIC DNA]</scope>
    <source>
        <strain evidence="2 3">DSM 21634</strain>
    </source>
</reference>
<gene>
    <name evidence="2" type="ORF">DES41_111228</name>
</gene>
<accession>A0A368XE96</accession>
<dbReference type="CDD" id="cd22233">
    <property type="entry name" value="RHH_CopAso-like"/>
    <property type="match status" value="1"/>
</dbReference>
<protein>
    <submittedName>
        <fullName evidence="2">Putative transcriptional regulator</fullName>
    </submittedName>
</protein>
<evidence type="ECO:0000313" key="3">
    <source>
        <dbReference type="Proteomes" id="UP000252884"/>
    </source>
</evidence>
<name>A0A368XE96_9BURK</name>
<dbReference type="GO" id="GO:0006355">
    <property type="term" value="P:regulation of DNA-templated transcription"/>
    <property type="evidence" value="ECO:0007669"/>
    <property type="project" value="InterPro"/>
</dbReference>
<dbReference type="InterPro" id="IPR010985">
    <property type="entry name" value="Ribbon_hlx_hlx"/>
</dbReference>
<organism evidence="2 3">
    <name type="scientific">Pseudorhodoferax soli</name>
    <dbReference type="NCBI Taxonomy" id="545864"/>
    <lineage>
        <taxon>Bacteria</taxon>
        <taxon>Pseudomonadati</taxon>
        <taxon>Pseudomonadota</taxon>
        <taxon>Betaproteobacteria</taxon>
        <taxon>Burkholderiales</taxon>
        <taxon>Comamonadaceae</taxon>
    </lineage>
</organism>
<feature type="domain" description="Ribbon-helix-helix protein CopG" evidence="1">
    <location>
        <begin position="2"/>
        <end position="41"/>
    </location>
</feature>
<dbReference type="SUPFAM" id="SSF47598">
    <property type="entry name" value="Ribbon-helix-helix"/>
    <property type="match status" value="1"/>
</dbReference>
<comment type="caution">
    <text evidence="2">The sequence shown here is derived from an EMBL/GenBank/DDBJ whole genome shotgun (WGS) entry which is preliminary data.</text>
</comment>
<dbReference type="AlphaFoldDB" id="A0A368XE96"/>
<dbReference type="Pfam" id="PF01402">
    <property type="entry name" value="RHH_1"/>
    <property type="match status" value="1"/>
</dbReference>
<dbReference type="InterPro" id="IPR002145">
    <property type="entry name" value="CopG"/>
</dbReference>
<dbReference type="Proteomes" id="UP000252884">
    <property type="component" value="Unassembled WGS sequence"/>
</dbReference>
<evidence type="ECO:0000259" key="1">
    <source>
        <dbReference type="Pfam" id="PF01402"/>
    </source>
</evidence>
<proteinExistence type="predicted"/>
<keyword evidence="3" id="KW-1185">Reference proteome</keyword>
<dbReference type="OrthoDB" id="5298181at2"/>
<dbReference type="RefSeq" id="WP_114471625.1">
    <property type="nucleotide sequence ID" value="NZ_QPJK01000011.1"/>
</dbReference>
<sequence>MATSLKIDDALKSRVQHLAGLRRRSAHWIMLEAIEQYVTREEQREAFAQEAQASWEEYQATGRHLTVEETRAWLGTWGTDKEGPAPECHK</sequence>
<dbReference type="InterPro" id="IPR013321">
    <property type="entry name" value="Arc_rbn_hlx_hlx"/>
</dbReference>
<dbReference type="EMBL" id="QPJK01000011">
    <property type="protein sequence ID" value="RCW66270.1"/>
    <property type="molecule type" value="Genomic_DNA"/>
</dbReference>
<evidence type="ECO:0000313" key="2">
    <source>
        <dbReference type="EMBL" id="RCW66270.1"/>
    </source>
</evidence>